<reference evidence="3" key="1">
    <citation type="submission" date="2017-09" db="EMBL/GenBank/DDBJ databases">
        <title>Depth-based differentiation of microbial function through sediment-hosted aquifers and enrichment of novel symbionts in the deep terrestrial subsurface.</title>
        <authorList>
            <person name="Probst A.J."/>
            <person name="Ladd B."/>
            <person name="Jarett J.K."/>
            <person name="Geller-Mcgrath D.E."/>
            <person name="Sieber C.M.K."/>
            <person name="Emerson J.B."/>
            <person name="Anantharaman K."/>
            <person name="Thomas B.C."/>
            <person name="Malmstrom R."/>
            <person name="Stieglmeier M."/>
            <person name="Klingl A."/>
            <person name="Woyke T."/>
            <person name="Ryan C.M."/>
            <person name="Banfield J.F."/>
        </authorList>
    </citation>
    <scope>NUCLEOTIDE SEQUENCE [LARGE SCALE GENOMIC DNA]</scope>
</reference>
<protein>
    <recommendedName>
        <fullName evidence="4">CDP-alcohol phosphatidyltransferase</fullName>
    </recommendedName>
</protein>
<feature type="transmembrane region" description="Helical" evidence="1">
    <location>
        <begin position="136"/>
        <end position="154"/>
    </location>
</feature>
<evidence type="ECO:0008006" key="4">
    <source>
        <dbReference type="Google" id="ProtNLM"/>
    </source>
</evidence>
<accession>A0A2M6YS25</accession>
<keyword evidence="1" id="KW-0472">Membrane</keyword>
<evidence type="ECO:0000313" key="3">
    <source>
        <dbReference type="Proteomes" id="UP000229502"/>
    </source>
</evidence>
<dbReference type="AlphaFoldDB" id="A0A2M6YS25"/>
<keyword evidence="1" id="KW-1133">Transmembrane helix</keyword>
<evidence type="ECO:0000313" key="2">
    <source>
        <dbReference type="EMBL" id="PIU36283.1"/>
    </source>
</evidence>
<feature type="transmembrane region" description="Helical" evidence="1">
    <location>
        <begin position="12"/>
        <end position="37"/>
    </location>
</feature>
<organism evidence="2 3">
    <name type="scientific">Candidatus Shapirobacteria bacterium CG07_land_8_20_14_0_80_39_18</name>
    <dbReference type="NCBI Taxonomy" id="1974882"/>
    <lineage>
        <taxon>Bacteria</taxon>
        <taxon>Candidatus Shapironibacteriota</taxon>
    </lineage>
</organism>
<dbReference type="EMBL" id="PEWZ01000024">
    <property type="protein sequence ID" value="PIU36283.1"/>
    <property type="molecule type" value="Genomic_DNA"/>
</dbReference>
<feature type="transmembrane region" description="Helical" evidence="1">
    <location>
        <begin position="57"/>
        <end position="76"/>
    </location>
</feature>
<evidence type="ECO:0000256" key="1">
    <source>
        <dbReference type="SAM" id="Phobius"/>
    </source>
</evidence>
<comment type="caution">
    <text evidence="2">The sequence shown here is derived from an EMBL/GenBank/DDBJ whole genome shotgun (WGS) entry which is preliminary data.</text>
</comment>
<keyword evidence="1" id="KW-0812">Transmembrane</keyword>
<dbReference type="Proteomes" id="UP000229502">
    <property type="component" value="Unassembled WGS sequence"/>
</dbReference>
<gene>
    <name evidence="2" type="ORF">COT03_00395</name>
</gene>
<feature type="transmembrane region" description="Helical" evidence="1">
    <location>
        <begin position="82"/>
        <end position="103"/>
    </location>
</feature>
<name>A0A2M6YS25_9BACT</name>
<proteinExistence type="predicted"/>
<sequence>MTRSKTRFLYFIVFLRLSCPFLIFFQPTAAIIVNYLLDCWDGLIFNKLGYSLKTYRFIDQLLDFYWLTFILIYLISNRPEPTVFSPFLFFFLWRLVGVVIFFVNRKENHFIFFPNVAEHLFWVYIISKVFNLPELIQFPLWGIIILIFTIIKVFDEYLIHQKRFSLLNMITGKKILRWED</sequence>